<dbReference type="Gene3D" id="3.40.50.300">
    <property type="entry name" value="P-loop containing nucleotide triphosphate hydrolases"/>
    <property type="match status" value="1"/>
</dbReference>
<dbReference type="PROSITE" id="PS00675">
    <property type="entry name" value="SIGMA54_INTERACT_1"/>
    <property type="match status" value="1"/>
</dbReference>
<dbReference type="Proteomes" id="UP000198725">
    <property type="component" value="Unassembled WGS sequence"/>
</dbReference>
<dbReference type="InterPro" id="IPR025944">
    <property type="entry name" value="Sigma_54_int_dom_CS"/>
</dbReference>
<dbReference type="SMART" id="SM00382">
    <property type="entry name" value="AAA"/>
    <property type="match status" value="1"/>
</dbReference>
<dbReference type="SUPFAM" id="SSF46689">
    <property type="entry name" value="Homeodomain-like"/>
    <property type="match status" value="1"/>
</dbReference>
<dbReference type="PROSITE" id="PS00688">
    <property type="entry name" value="SIGMA54_INTERACT_3"/>
    <property type="match status" value="1"/>
</dbReference>
<keyword evidence="1" id="KW-0547">Nucleotide-binding</keyword>
<dbReference type="InterPro" id="IPR025943">
    <property type="entry name" value="Sigma_54_int_dom_ATP-bd_2"/>
</dbReference>
<dbReference type="PROSITE" id="PS50110">
    <property type="entry name" value="RESPONSE_REGULATORY"/>
    <property type="match status" value="1"/>
</dbReference>
<dbReference type="InterPro" id="IPR011006">
    <property type="entry name" value="CheY-like_superfamily"/>
</dbReference>
<sequence>MSQQTVLVIDDERDIRELLTITLGRMDLQVHAVGTVAEARRALDERSYDLCFTDMRLPDGNGQEVIELIADEHPDTPVAMITAYGNVDAAVNALKAGAFDFVSKPVDIQMLRRLVRTALKLAEEKRAGGNDAPDAAASGSRLIGDSLTMQQVRVTIGKLARNQAPVYIAGESGVGKELVARLIHEQGPRTSGPFVPVNCGAIPSELMESEFFGHRKGSFTGAGADKEGLFQAANGGTLFLDEVAELPLHMQVKLLRAIQEKAVRPIGAREEIPVDVRILSATHKNLAALVEQGLFRQDLFYRINVIELRVPPLRERRGDVPLLSAFILKQLAAKNGGDEGRLQADARQALEAYDFPGNVRELENILERAMAMCDGDSITATDLMLPQRAPRMSGEPAPTSPSPAGMATAPAAAASTPDGGLDDYISNLERTAIIKALEESRYNKTAAARKLGITFRALRYKLKKLGID</sequence>
<dbReference type="SMART" id="SM00448">
    <property type="entry name" value="REC"/>
    <property type="match status" value="1"/>
</dbReference>
<feature type="modified residue" description="4-aspartylphosphate" evidence="6">
    <location>
        <position position="54"/>
    </location>
</feature>
<dbReference type="InterPro" id="IPR009057">
    <property type="entry name" value="Homeodomain-like_sf"/>
</dbReference>
<dbReference type="GO" id="GO:0043565">
    <property type="term" value="F:sequence-specific DNA binding"/>
    <property type="evidence" value="ECO:0007669"/>
    <property type="project" value="InterPro"/>
</dbReference>
<dbReference type="FunFam" id="3.40.50.300:FF:000006">
    <property type="entry name" value="DNA-binding transcriptional regulator NtrC"/>
    <property type="match status" value="1"/>
</dbReference>
<feature type="domain" description="Response regulatory" evidence="9">
    <location>
        <begin position="5"/>
        <end position="119"/>
    </location>
</feature>
<dbReference type="SUPFAM" id="SSF52540">
    <property type="entry name" value="P-loop containing nucleoside triphosphate hydrolases"/>
    <property type="match status" value="1"/>
</dbReference>
<keyword evidence="4" id="KW-0238">DNA-binding</keyword>
<protein>
    <submittedName>
        <fullName evidence="10">Two-component system, NtrC family, response regulator PilR</fullName>
    </submittedName>
</protein>
<dbReference type="RefSeq" id="WP_092704248.1">
    <property type="nucleotide sequence ID" value="NZ_FOSR01000010.1"/>
</dbReference>
<dbReference type="InterPro" id="IPR002197">
    <property type="entry name" value="HTH_Fis"/>
</dbReference>
<keyword evidence="11" id="KW-1185">Reference proteome</keyword>
<accession>A0A1I4E3Y0</accession>
<keyword evidence="5" id="KW-0804">Transcription</keyword>
<keyword evidence="3" id="KW-0805">Transcription regulation</keyword>
<dbReference type="GO" id="GO:0006355">
    <property type="term" value="P:regulation of DNA-templated transcription"/>
    <property type="evidence" value="ECO:0007669"/>
    <property type="project" value="InterPro"/>
</dbReference>
<evidence type="ECO:0000256" key="3">
    <source>
        <dbReference type="ARBA" id="ARBA00023015"/>
    </source>
</evidence>
<organism evidence="10 11">
    <name type="scientific">Rhodanobacter glycinis</name>
    <dbReference type="NCBI Taxonomy" id="582702"/>
    <lineage>
        <taxon>Bacteria</taxon>
        <taxon>Pseudomonadati</taxon>
        <taxon>Pseudomonadota</taxon>
        <taxon>Gammaproteobacteria</taxon>
        <taxon>Lysobacterales</taxon>
        <taxon>Rhodanobacteraceae</taxon>
        <taxon>Rhodanobacter</taxon>
    </lineage>
</organism>
<dbReference type="InterPro" id="IPR001789">
    <property type="entry name" value="Sig_transdc_resp-reg_receiver"/>
</dbReference>
<dbReference type="Pfam" id="PF02954">
    <property type="entry name" value="HTH_8"/>
    <property type="match status" value="1"/>
</dbReference>
<dbReference type="Gene3D" id="1.10.8.60">
    <property type="match status" value="1"/>
</dbReference>
<dbReference type="Gene3D" id="1.10.10.60">
    <property type="entry name" value="Homeodomain-like"/>
    <property type="match status" value="1"/>
</dbReference>
<evidence type="ECO:0000256" key="2">
    <source>
        <dbReference type="ARBA" id="ARBA00022840"/>
    </source>
</evidence>
<evidence type="ECO:0000256" key="4">
    <source>
        <dbReference type="ARBA" id="ARBA00023125"/>
    </source>
</evidence>
<dbReference type="EMBL" id="FOSR01000010">
    <property type="protein sequence ID" value="SFK98871.1"/>
    <property type="molecule type" value="Genomic_DNA"/>
</dbReference>
<dbReference type="Gene3D" id="3.40.50.2300">
    <property type="match status" value="1"/>
</dbReference>
<evidence type="ECO:0000256" key="5">
    <source>
        <dbReference type="ARBA" id="ARBA00023163"/>
    </source>
</evidence>
<feature type="domain" description="Sigma-54 factor interaction" evidence="8">
    <location>
        <begin position="142"/>
        <end position="371"/>
    </location>
</feature>
<dbReference type="PROSITE" id="PS00676">
    <property type="entry name" value="SIGMA54_INTERACT_2"/>
    <property type="match status" value="1"/>
</dbReference>
<evidence type="ECO:0000259" key="9">
    <source>
        <dbReference type="PROSITE" id="PS50110"/>
    </source>
</evidence>
<dbReference type="PROSITE" id="PS50045">
    <property type="entry name" value="SIGMA54_INTERACT_4"/>
    <property type="match status" value="1"/>
</dbReference>
<proteinExistence type="predicted"/>
<evidence type="ECO:0000256" key="7">
    <source>
        <dbReference type="SAM" id="MobiDB-lite"/>
    </source>
</evidence>
<name>A0A1I4E3Y0_9GAMM</name>
<dbReference type="CDD" id="cd00009">
    <property type="entry name" value="AAA"/>
    <property type="match status" value="1"/>
</dbReference>
<dbReference type="GO" id="GO:0000160">
    <property type="term" value="P:phosphorelay signal transduction system"/>
    <property type="evidence" value="ECO:0007669"/>
    <property type="project" value="InterPro"/>
</dbReference>
<reference evidence="11" key="1">
    <citation type="submission" date="2016-10" db="EMBL/GenBank/DDBJ databases">
        <authorList>
            <person name="Varghese N."/>
            <person name="Submissions S."/>
        </authorList>
    </citation>
    <scope>NUCLEOTIDE SEQUENCE [LARGE SCALE GENOMIC DNA]</scope>
    <source>
        <strain evidence="11">MO64</strain>
    </source>
</reference>
<feature type="region of interest" description="Disordered" evidence="7">
    <location>
        <begin position="389"/>
        <end position="415"/>
    </location>
</feature>
<feature type="compositionally biased region" description="Low complexity" evidence="7">
    <location>
        <begin position="402"/>
        <end position="415"/>
    </location>
</feature>
<evidence type="ECO:0000313" key="11">
    <source>
        <dbReference type="Proteomes" id="UP000198725"/>
    </source>
</evidence>
<dbReference type="Pfam" id="PF00158">
    <property type="entry name" value="Sigma54_activat"/>
    <property type="match status" value="1"/>
</dbReference>
<dbReference type="PRINTS" id="PR01590">
    <property type="entry name" value="HTHFIS"/>
</dbReference>
<dbReference type="InterPro" id="IPR058031">
    <property type="entry name" value="AAA_lid_NorR"/>
</dbReference>
<gene>
    <name evidence="10" type="ORF">SAMN05192579_110121</name>
</gene>
<evidence type="ECO:0000259" key="8">
    <source>
        <dbReference type="PROSITE" id="PS50045"/>
    </source>
</evidence>
<dbReference type="PANTHER" id="PTHR32071">
    <property type="entry name" value="TRANSCRIPTIONAL REGULATORY PROTEIN"/>
    <property type="match status" value="1"/>
</dbReference>
<dbReference type="InterPro" id="IPR025662">
    <property type="entry name" value="Sigma_54_int_dom_ATP-bd_1"/>
</dbReference>
<dbReference type="PANTHER" id="PTHR32071:SF100">
    <property type="entry name" value="RESPONSE REGULATOR PROTEIN PILR"/>
    <property type="match status" value="1"/>
</dbReference>
<dbReference type="SUPFAM" id="SSF52172">
    <property type="entry name" value="CheY-like"/>
    <property type="match status" value="1"/>
</dbReference>
<dbReference type="GO" id="GO:0005524">
    <property type="term" value="F:ATP binding"/>
    <property type="evidence" value="ECO:0007669"/>
    <property type="project" value="UniProtKB-KW"/>
</dbReference>
<dbReference type="InterPro" id="IPR027417">
    <property type="entry name" value="P-loop_NTPase"/>
</dbReference>
<evidence type="ECO:0000313" key="10">
    <source>
        <dbReference type="EMBL" id="SFK98871.1"/>
    </source>
</evidence>
<dbReference type="AlphaFoldDB" id="A0A1I4E3Y0"/>
<evidence type="ECO:0000256" key="1">
    <source>
        <dbReference type="ARBA" id="ARBA00022741"/>
    </source>
</evidence>
<dbReference type="Pfam" id="PF25601">
    <property type="entry name" value="AAA_lid_14"/>
    <property type="match status" value="1"/>
</dbReference>
<keyword evidence="6" id="KW-0597">Phosphoprotein</keyword>
<evidence type="ECO:0000256" key="6">
    <source>
        <dbReference type="PROSITE-ProRule" id="PRU00169"/>
    </source>
</evidence>
<dbReference type="InterPro" id="IPR003593">
    <property type="entry name" value="AAA+_ATPase"/>
</dbReference>
<dbReference type="InterPro" id="IPR002078">
    <property type="entry name" value="Sigma_54_int"/>
</dbReference>
<keyword evidence="2" id="KW-0067">ATP-binding</keyword>
<dbReference type="Pfam" id="PF00072">
    <property type="entry name" value="Response_reg"/>
    <property type="match status" value="1"/>
</dbReference>